<keyword evidence="2" id="KW-1185">Reference proteome</keyword>
<reference evidence="1 2" key="1">
    <citation type="submission" date="2020-08" db="EMBL/GenBank/DDBJ databases">
        <title>Sequencing the genomes of 1000 actinobacteria strains.</title>
        <authorList>
            <person name="Klenk H.-P."/>
        </authorList>
    </citation>
    <scope>NUCLEOTIDE SEQUENCE [LARGE SCALE GENOMIC DNA]</scope>
    <source>
        <strain evidence="1 2">DSM 45486</strain>
    </source>
</reference>
<dbReference type="AlphaFoldDB" id="A0A7W9HEN0"/>
<dbReference type="RefSeq" id="WP_184915979.1">
    <property type="nucleotide sequence ID" value="NZ_JACHMO010000001.1"/>
</dbReference>
<dbReference type="EMBL" id="JACHMO010000001">
    <property type="protein sequence ID" value="MBB5800883.1"/>
    <property type="molecule type" value="Genomic_DNA"/>
</dbReference>
<dbReference type="SUPFAM" id="SSF54637">
    <property type="entry name" value="Thioesterase/thiol ester dehydrase-isomerase"/>
    <property type="match status" value="1"/>
</dbReference>
<dbReference type="Pfam" id="PF13279">
    <property type="entry name" value="4HBT_2"/>
    <property type="match status" value="1"/>
</dbReference>
<name>A0A7W9HEN0_9PSEU</name>
<dbReference type="Gene3D" id="3.10.129.10">
    <property type="entry name" value="Hotdog Thioesterase"/>
    <property type="match status" value="1"/>
</dbReference>
<gene>
    <name evidence="1" type="ORF">F4560_000651</name>
</gene>
<sequence length="332" mass="36595">MTSIAVKTLLSETTSVTYTPGYEGANIGTIIGFKHVNYLVEKAVIEHFRRSGLAVGALYESTGVGFDIIDIKTKLSAALLVDDDVDAVVTPTTGDSGNVASFSVELTVQRDGAPKRAVRSKVQVQFRRDGDERRMTKRAPLPEGLDRFVVDYIGGSEPGAAITEFGAPLMSGASSDDDPVSRKLVEGRNAYAWRFKVPYPYIHFFERLQMSAYLRLMEEAKSRFVEARGCSIGGMLTERNWIPAVSANSVTIMDEVLMEEDLYIVYSVKDIFKNMLYTATMDCYVVRDGKLVQTATGEITHCYVMVENGKEAVMVPWDERVVTAFSSAPAQA</sequence>
<evidence type="ECO:0000313" key="1">
    <source>
        <dbReference type="EMBL" id="MBB5800883.1"/>
    </source>
</evidence>
<comment type="caution">
    <text evidence="1">The sequence shown here is derived from an EMBL/GenBank/DDBJ whole genome shotgun (WGS) entry which is preliminary data.</text>
</comment>
<dbReference type="InterPro" id="IPR029069">
    <property type="entry name" value="HotDog_dom_sf"/>
</dbReference>
<dbReference type="Proteomes" id="UP000552097">
    <property type="component" value="Unassembled WGS sequence"/>
</dbReference>
<evidence type="ECO:0000313" key="2">
    <source>
        <dbReference type="Proteomes" id="UP000552097"/>
    </source>
</evidence>
<organism evidence="1 2">
    <name type="scientific">Saccharothrix ecbatanensis</name>
    <dbReference type="NCBI Taxonomy" id="1105145"/>
    <lineage>
        <taxon>Bacteria</taxon>
        <taxon>Bacillati</taxon>
        <taxon>Actinomycetota</taxon>
        <taxon>Actinomycetes</taxon>
        <taxon>Pseudonocardiales</taxon>
        <taxon>Pseudonocardiaceae</taxon>
        <taxon>Saccharothrix</taxon>
    </lineage>
</organism>
<protein>
    <submittedName>
        <fullName evidence="1">Acyl-CoA thioesterase FadM</fullName>
    </submittedName>
</protein>
<accession>A0A7W9HEN0</accession>
<proteinExistence type="predicted"/>